<name>A0AA43TWT3_9LECA</name>
<proteinExistence type="predicted"/>
<feature type="region of interest" description="Disordered" evidence="1">
    <location>
        <begin position="295"/>
        <end position="318"/>
    </location>
</feature>
<gene>
    <name evidence="2" type="ORF">OHK93_001988</name>
</gene>
<evidence type="ECO:0000256" key="1">
    <source>
        <dbReference type="SAM" id="MobiDB-lite"/>
    </source>
</evidence>
<dbReference type="EMBL" id="JAPUFD010000012">
    <property type="protein sequence ID" value="MDI1490784.1"/>
    <property type="molecule type" value="Genomic_DNA"/>
</dbReference>
<dbReference type="AlphaFoldDB" id="A0AA43TWT3"/>
<organism evidence="2 3">
    <name type="scientific">Ramalina farinacea</name>
    <dbReference type="NCBI Taxonomy" id="258253"/>
    <lineage>
        <taxon>Eukaryota</taxon>
        <taxon>Fungi</taxon>
        <taxon>Dikarya</taxon>
        <taxon>Ascomycota</taxon>
        <taxon>Pezizomycotina</taxon>
        <taxon>Lecanoromycetes</taxon>
        <taxon>OSLEUM clade</taxon>
        <taxon>Lecanoromycetidae</taxon>
        <taxon>Lecanorales</taxon>
        <taxon>Lecanorineae</taxon>
        <taxon>Ramalinaceae</taxon>
        <taxon>Ramalina</taxon>
    </lineage>
</organism>
<keyword evidence="3" id="KW-1185">Reference proteome</keyword>
<protein>
    <submittedName>
        <fullName evidence="2">Uncharacterized protein</fullName>
    </submittedName>
</protein>
<feature type="region of interest" description="Disordered" evidence="1">
    <location>
        <begin position="1"/>
        <end position="24"/>
    </location>
</feature>
<evidence type="ECO:0000313" key="2">
    <source>
        <dbReference type="EMBL" id="MDI1490784.1"/>
    </source>
</evidence>
<feature type="compositionally biased region" description="Basic and acidic residues" evidence="1">
    <location>
        <begin position="295"/>
        <end position="307"/>
    </location>
</feature>
<reference evidence="2" key="1">
    <citation type="journal article" date="2023" name="Genome Biol. Evol.">
        <title>First Whole Genome Sequence and Flow Cytometry Genome Size Data for the Lichen-Forming Fungus Ramalina farinacea (Ascomycota).</title>
        <authorList>
            <person name="Llewellyn T."/>
            <person name="Mian S."/>
            <person name="Hill R."/>
            <person name="Leitch I.J."/>
            <person name="Gaya E."/>
        </authorList>
    </citation>
    <scope>NUCLEOTIDE SEQUENCE</scope>
    <source>
        <strain evidence="2">LIQ254RAFAR</strain>
    </source>
</reference>
<comment type="caution">
    <text evidence="2">The sequence shown here is derived from an EMBL/GenBank/DDBJ whole genome shotgun (WGS) entry which is preliminary data.</text>
</comment>
<dbReference type="Proteomes" id="UP001161017">
    <property type="component" value="Unassembled WGS sequence"/>
</dbReference>
<accession>A0AA43TWT3</accession>
<evidence type="ECO:0000313" key="3">
    <source>
        <dbReference type="Proteomes" id="UP001161017"/>
    </source>
</evidence>
<sequence>MPLIRNPENPDPDEDPMLPLNDPYDSRVLPAELTAVQGSYLLLSQSTDEANSGLPTSGLLVAGMECRPTRALEKCKASILLTKIRHRLFVNQSSKPNFFFSGPATWQYRTTLEPAIPTTEGMTEKLPVYESTDEENGMLFPIHQACLDIVNQLCETRRDHDTKEPKTLEEFCDLLELRRRVNSNDSRKIMKDQYYANQGGLEWTHGYYGARQFWADEWETLPGWEMLCADPASMKIPNLTSFMLSKIPAVSSDEPRPDNRGPASVDWLFPEEAQDIDHENSGYRHWNEGARLMRDSTEPASDKERGEPQASTEMPPVPLGLRNRWRIWTVLEHINEE</sequence>